<dbReference type="GO" id="GO:0007165">
    <property type="term" value="P:signal transduction"/>
    <property type="evidence" value="ECO:0007669"/>
    <property type="project" value="InterPro"/>
</dbReference>
<feature type="domain" description="TIR" evidence="12">
    <location>
        <begin position="16"/>
        <end position="151"/>
    </location>
</feature>
<feature type="domain" description="Protein kinase" evidence="11">
    <location>
        <begin position="265"/>
        <end position="597"/>
    </location>
</feature>
<comment type="caution">
    <text evidence="13">The sequence shown here is derived from an EMBL/GenBank/DDBJ whole genome shotgun (WGS) entry which is preliminary data.</text>
</comment>
<dbReference type="FunFam" id="3.30.200.20:FF:000228">
    <property type="entry name" value="Serine/threonine-protein kinase BIK1"/>
    <property type="match status" value="1"/>
</dbReference>
<dbReference type="Gene3D" id="1.10.510.10">
    <property type="entry name" value="Transferase(Phosphotransferase) domain 1"/>
    <property type="match status" value="1"/>
</dbReference>
<gene>
    <name evidence="13" type="ORF">CMV_015639</name>
</gene>
<dbReference type="SUPFAM" id="SSF52200">
    <property type="entry name" value="Toll/Interleukin receptor TIR domain"/>
    <property type="match status" value="1"/>
</dbReference>
<dbReference type="Gene3D" id="3.40.50.10140">
    <property type="entry name" value="Toll/interleukin-1 receptor homology (TIR) domain"/>
    <property type="match status" value="1"/>
</dbReference>
<evidence type="ECO:0000259" key="12">
    <source>
        <dbReference type="PROSITE" id="PS50104"/>
    </source>
</evidence>
<accession>A0A8J4VT58</accession>
<evidence type="ECO:0000256" key="10">
    <source>
        <dbReference type="SAM" id="MobiDB-lite"/>
    </source>
</evidence>
<dbReference type="Pfam" id="PF01582">
    <property type="entry name" value="TIR"/>
    <property type="match status" value="1"/>
</dbReference>
<reference evidence="13" key="1">
    <citation type="submission" date="2020-03" db="EMBL/GenBank/DDBJ databases">
        <title>Castanea mollissima Vanexum genome sequencing.</title>
        <authorList>
            <person name="Staton M."/>
        </authorList>
    </citation>
    <scope>NUCLEOTIDE SEQUENCE</scope>
    <source>
        <tissue evidence="13">Leaf</tissue>
    </source>
</reference>
<proteinExistence type="predicted"/>
<feature type="compositionally biased region" description="Basic and acidic residues" evidence="10">
    <location>
        <begin position="579"/>
        <end position="590"/>
    </location>
</feature>
<evidence type="ECO:0000256" key="9">
    <source>
        <dbReference type="PROSITE-ProRule" id="PRU10141"/>
    </source>
</evidence>
<dbReference type="Proteomes" id="UP000737018">
    <property type="component" value="Unassembled WGS sequence"/>
</dbReference>
<dbReference type="PANTHER" id="PTHR45621">
    <property type="entry name" value="OS01G0588500 PROTEIN-RELATED"/>
    <property type="match status" value="1"/>
</dbReference>
<evidence type="ECO:0000313" key="13">
    <source>
        <dbReference type="EMBL" id="KAF3959561.1"/>
    </source>
</evidence>
<evidence type="ECO:0000256" key="3">
    <source>
        <dbReference type="ARBA" id="ARBA00022679"/>
    </source>
</evidence>
<evidence type="ECO:0000256" key="1">
    <source>
        <dbReference type="ARBA" id="ARBA00012513"/>
    </source>
</evidence>
<organism evidence="13 14">
    <name type="scientific">Castanea mollissima</name>
    <name type="common">Chinese chestnut</name>
    <dbReference type="NCBI Taxonomy" id="60419"/>
    <lineage>
        <taxon>Eukaryota</taxon>
        <taxon>Viridiplantae</taxon>
        <taxon>Streptophyta</taxon>
        <taxon>Embryophyta</taxon>
        <taxon>Tracheophyta</taxon>
        <taxon>Spermatophyta</taxon>
        <taxon>Magnoliopsida</taxon>
        <taxon>eudicotyledons</taxon>
        <taxon>Gunneridae</taxon>
        <taxon>Pentapetalae</taxon>
        <taxon>rosids</taxon>
        <taxon>fabids</taxon>
        <taxon>Fagales</taxon>
        <taxon>Fagaceae</taxon>
        <taxon>Castanea</taxon>
    </lineage>
</organism>
<dbReference type="SMART" id="SM00255">
    <property type="entry name" value="TIR"/>
    <property type="match status" value="1"/>
</dbReference>
<dbReference type="SUPFAM" id="SSF56112">
    <property type="entry name" value="Protein kinase-like (PK-like)"/>
    <property type="match status" value="1"/>
</dbReference>
<dbReference type="CDD" id="cd14066">
    <property type="entry name" value="STKc_IRAK"/>
    <property type="match status" value="1"/>
</dbReference>
<dbReference type="InterPro" id="IPR000719">
    <property type="entry name" value="Prot_kinase_dom"/>
</dbReference>
<dbReference type="InterPro" id="IPR011009">
    <property type="entry name" value="Kinase-like_dom_sf"/>
</dbReference>
<protein>
    <recommendedName>
        <fullName evidence="1">non-specific serine/threonine protein kinase</fullName>
        <ecNumber evidence="1">2.7.11.1</ecNumber>
    </recommendedName>
</protein>
<dbReference type="GO" id="GO:0005524">
    <property type="term" value="F:ATP binding"/>
    <property type="evidence" value="ECO:0007669"/>
    <property type="project" value="UniProtKB-UniRule"/>
</dbReference>
<keyword evidence="4 9" id="KW-0547">Nucleotide-binding</keyword>
<evidence type="ECO:0000256" key="6">
    <source>
        <dbReference type="ARBA" id="ARBA00022840"/>
    </source>
</evidence>
<dbReference type="InterPro" id="IPR017441">
    <property type="entry name" value="Protein_kinase_ATP_BS"/>
</dbReference>
<dbReference type="OrthoDB" id="4062651at2759"/>
<evidence type="ECO:0000256" key="4">
    <source>
        <dbReference type="ARBA" id="ARBA00022741"/>
    </source>
</evidence>
<dbReference type="Gene3D" id="3.30.200.20">
    <property type="entry name" value="Phosphorylase Kinase, domain 1"/>
    <property type="match status" value="1"/>
</dbReference>
<name>A0A8J4VT58_9ROSI</name>
<dbReference type="InterPro" id="IPR000157">
    <property type="entry name" value="TIR_dom"/>
</dbReference>
<evidence type="ECO:0000256" key="7">
    <source>
        <dbReference type="ARBA" id="ARBA00047899"/>
    </source>
</evidence>
<dbReference type="GO" id="GO:0004674">
    <property type="term" value="F:protein serine/threonine kinase activity"/>
    <property type="evidence" value="ECO:0007669"/>
    <property type="project" value="UniProtKB-KW"/>
</dbReference>
<evidence type="ECO:0000259" key="11">
    <source>
        <dbReference type="PROSITE" id="PS50011"/>
    </source>
</evidence>
<sequence length="628" mass="69737">MTPSSAPSSLTSALRFEYEVFVSFCGEDTRTSFTCHLLAALDRKNICACRGEFNRAELMKAIETSRMAVVVFSKSYATSDRCLDELAKIMECNRVLNQRVFPIFYDVSPSQVREQKGNFEEAANLAGFHLKANRPESEFIEEIVENIVKKLNEESSTAPSLRQNDAPGQRSSATILHNDASSGMYKEISTGLSCTFTISCNFSWTGAGTSQTRSNITSSKGSNISAESQFAAASGDEAYPNGQILLTPNLRTFRFTELKAATKNFRPDTVIGEGGFGQVFKGWLKDKGQSKSGNGMVIAVKKLNSVSMQGFQEWQSEVKFLGRFSHPNLVKLLGYCQEDRELLLVYEFMQKGSLENHLFGREAVQPLPWVIRLKIAIGAARGLAFLHTSDQQVIHRDIKPSNILLDKCYTAKISDFGLAMWGPSASQSHVTTQVMGGPSASQSPHVTTQVMGGPSASQSHVSTRVMGTYGYAAPEYIATGHLYVKSDVYGFGVVLVEILTGLRALDTKRPSGKHNLVDWVKPYLSERRKLKQIMDSRLEGKYPSETVFHISQLALKCLAAEPKHRPSMKEVLEKLERFEAANERPREPRSHASHPMVHREGQQPLHHRSPLHPRLDGSPAYQNSSRVR</sequence>
<dbReference type="SMART" id="SM00220">
    <property type="entry name" value="S_TKc"/>
    <property type="match status" value="1"/>
</dbReference>
<dbReference type="EC" id="2.7.11.1" evidence="1"/>
<dbReference type="PROSITE" id="PS00108">
    <property type="entry name" value="PROTEIN_KINASE_ST"/>
    <property type="match status" value="1"/>
</dbReference>
<keyword evidence="3" id="KW-0808">Transferase</keyword>
<dbReference type="InterPro" id="IPR050823">
    <property type="entry name" value="Plant_Ser_Thr_Prot_Kinase"/>
</dbReference>
<keyword evidence="5" id="KW-0418">Kinase</keyword>
<evidence type="ECO:0000313" key="14">
    <source>
        <dbReference type="Proteomes" id="UP000737018"/>
    </source>
</evidence>
<dbReference type="FunFam" id="1.10.510.10:FF:001023">
    <property type="entry name" value="Os07g0541700 protein"/>
    <property type="match status" value="1"/>
</dbReference>
<keyword evidence="14" id="KW-1185">Reference proteome</keyword>
<feature type="region of interest" description="Disordered" evidence="10">
    <location>
        <begin position="431"/>
        <end position="459"/>
    </location>
</feature>
<dbReference type="Pfam" id="PF00069">
    <property type="entry name" value="Pkinase"/>
    <property type="match status" value="1"/>
</dbReference>
<evidence type="ECO:0000256" key="2">
    <source>
        <dbReference type="ARBA" id="ARBA00022527"/>
    </source>
</evidence>
<dbReference type="PROSITE" id="PS00107">
    <property type="entry name" value="PROTEIN_KINASE_ATP"/>
    <property type="match status" value="1"/>
</dbReference>
<evidence type="ECO:0000256" key="8">
    <source>
        <dbReference type="ARBA" id="ARBA00048679"/>
    </source>
</evidence>
<keyword evidence="6 9" id="KW-0067">ATP-binding</keyword>
<evidence type="ECO:0000256" key="5">
    <source>
        <dbReference type="ARBA" id="ARBA00022777"/>
    </source>
</evidence>
<feature type="binding site" evidence="9">
    <location>
        <position position="302"/>
    </location>
    <ligand>
        <name>ATP</name>
        <dbReference type="ChEBI" id="CHEBI:30616"/>
    </ligand>
</feature>
<dbReference type="EMBL" id="JRKL02002303">
    <property type="protein sequence ID" value="KAF3959561.1"/>
    <property type="molecule type" value="Genomic_DNA"/>
</dbReference>
<feature type="region of interest" description="Disordered" evidence="10">
    <location>
        <begin position="579"/>
        <end position="628"/>
    </location>
</feature>
<comment type="catalytic activity">
    <reaction evidence="8">
        <text>L-seryl-[protein] + ATP = O-phospho-L-seryl-[protein] + ADP + H(+)</text>
        <dbReference type="Rhea" id="RHEA:17989"/>
        <dbReference type="Rhea" id="RHEA-COMP:9863"/>
        <dbReference type="Rhea" id="RHEA-COMP:11604"/>
        <dbReference type="ChEBI" id="CHEBI:15378"/>
        <dbReference type="ChEBI" id="CHEBI:29999"/>
        <dbReference type="ChEBI" id="CHEBI:30616"/>
        <dbReference type="ChEBI" id="CHEBI:83421"/>
        <dbReference type="ChEBI" id="CHEBI:456216"/>
        <dbReference type="EC" id="2.7.11.1"/>
    </reaction>
</comment>
<dbReference type="AlphaFoldDB" id="A0A8J4VT58"/>
<dbReference type="PROSITE" id="PS50011">
    <property type="entry name" value="PROTEIN_KINASE_DOM"/>
    <property type="match status" value="1"/>
</dbReference>
<keyword evidence="2" id="KW-0723">Serine/threonine-protein kinase</keyword>
<comment type="catalytic activity">
    <reaction evidence="7">
        <text>L-threonyl-[protein] + ATP = O-phospho-L-threonyl-[protein] + ADP + H(+)</text>
        <dbReference type="Rhea" id="RHEA:46608"/>
        <dbReference type="Rhea" id="RHEA-COMP:11060"/>
        <dbReference type="Rhea" id="RHEA-COMP:11605"/>
        <dbReference type="ChEBI" id="CHEBI:15378"/>
        <dbReference type="ChEBI" id="CHEBI:30013"/>
        <dbReference type="ChEBI" id="CHEBI:30616"/>
        <dbReference type="ChEBI" id="CHEBI:61977"/>
        <dbReference type="ChEBI" id="CHEBI:456216"/>
        <dbReference type="EC" id="2.7.11.1"/>
    </reaction>
</comment>
<dbReference type="InterPro" id="IPR008271">
    <property type="entry name" value="Ser/Thr_kinase_AS"/>
</dbReference>
<dbReference type="InterPro" id="IPR035897">
    <property type="entry name" value="Toll_tir_struct_dom_sf"/>
</dbReference>
<dbReference type="PROSITE" id="PS50104">
    <property type="entry name" value="TIR"/>
    <property type="match status" value="1"/>
</dbReference>